<feature type="region of interest" description="Disordered" evidence="8">
    <location>
        <begin position="1"/>
        <end position="29"/>
    </location>
</feature>
<reference evidence="11" key="1">
    <citation type="journal article" date="2014" name="Int. J. Syst. Evol. Microbiol.">
        <title>Complete genome sequence of Corynebacterium casei LMG S-19264T (=DSM 44701T), isolated from a smear-ripened cheese.</title>
        <authorList>
            <consortium name="US DOE Joint Genome Institute (JGI-PGF)"/>
            <person name="Walter F."/>
            <person name="Albersmeier A."/>
            <person name="Kalinowski J."/>
            <person name="Ruckert C."/>
        </authorList>
    </citation>
    <scope>NUCLEOTIDE SEQUENCE</scope>
    <source>
        <strain evidence="11">CCM 7684</strain>
    </source>
</reference>
<feature type="transmembrane region" description="Helical" evidence="9">
    <location>
        <begin position="309"/>
        <end position="327"/>
    </location>
</feature>
<feature type="domain" description="Major facilitator superfamily (MFS) profile" evidence="10">
    <location>
        <begin position="36"/>
        <end position="418"/>
    </location>
</feature>
<dbReference type="AlphaFoldDB" id="A0A8J2YLB3"/>
<dbReference type="PANTHER" id="PTHR43271">
    <property type="entry name" value="BLL2771 PROTEIN"/>
    <property type="match status" value="1"/>
</dbReference>
<accession>A0A8J2YLB3</accession>
<feature type="transmembrane region" description="Helical" evidence="9">
    <location>
        <begin position="279"/>
        <end position="302"/>
    </location>
</feature>
<dbReference type="PANTHER" id="PTHR43271:SF1">
    <property type="entry name" value="INNER MEMBRANE TRANSPORT PROTEIN YNFM"/>
    <property type="match status" value="1"/>
</dbReference>
<proteinExistence type="inferred from homology"/>
<keyword evidence="6 9" id="KW-1133">Transmembrane helix</keyword>
<keyword evidence="7 9" id="KW-0472">Membrane</keyword>
<evidence type="ECO:0000313" key="12">
    <source>
        <dbReference type="Proteomes" id="UP000602745"/>
    </source>
</evidence>
<feature type="transmembrane region" description="Helical" evidence="9">
    <location>
        <begin position="192"/>
        <end position="214"/>
    </location>
</feature>
<comment type="caution">
    <text evidence="11">The sequence shown here is derived from an EMBL/GenBank/DDBJ whole genome shotgun (WGS) entry which is preliminary data.</text>
</comment>
<feature type="transmembrane region" description="Helical" evidence="9">
    <location>
        <begin position="106"/>
        <end position="123"/>
    </location>
</feature>
<dbReference type="GO" id="GO:0005886">
    <property type="term" value="C:plasma membrane"/>
    <property type="evidence" value="ECO:0007669"/>
    <property type="project" value="UniProtKB-SubCell"/>
</dbReference>
<evidence type="ECO:0000256" key="9">
    <source>
        <dbReference type="SAM" id="Phobius"/>
    </source>
</evidence>
<feature type="transmembrane region" description="Helical" evidence="9">
    <location>
        <begin position="247"/>
        <end position="267"/>
    </location>
</feature>
<dbReference type="InterPro" id="IPR036259">
    <property type="entry name" value="MFS_trans_sf"/>
</dbReference>
<evidence type="ECO:0000256" key="4">
    <source>
        <dbReference type="ARBA" id="ARBA00022475"/>
    </source>
</evidence>
<dbReference type="SUPFAM" id="SSF103473">
    <property type="entry name" value="MFS general substrate transporter"/>
    <property type="match status" value="1"/>
</dbReference>
<dbReference type="Gene3D" id="1.20.1250.20">
    <property type="entry name" value="MFS general substrate transporter like domains"/>
    <property type="match status" value="1"/>
</dbReference>
<dbReference type="EMBL" id="BMCP01000005">
    <property type="protein sequence ID" value="GGE51483.1"/>
    <property type="molecule type" value="Genomic_DNA"/>
</dbReference>
<evidence type="ECO:0000256" key="8">
    <source>
        <dbReference type="SAM" id="MobiDB-lite"/>
    </source>
</evidence>
<comment type="subcellular location">
    <subcellularLocation>
        <location evidence="1">Cell membrane</location>
        <topology evidence="1">Multi-pass membrane protein</topology>
    </subcellularLocation>
</comment>
<protein>
    <submittedName>
        <fullName evidence="11">MFS transporter</fullName>
    </submittedName>
</protein>
<keyword evidence="4" id="KW-1003">Cell membrane</keyword>
<evidence type="ECO:0000256" key="1">
    <source>
        <dbReference type="ARBA" id="ARBA00004651"/>
    </source>
</evidence>
<dbReference type="RefSeq" id="WP_188410700.1">
    <property type="nucleotide sequence ID" value="NZ_BMCP01000005.1"/>
</dbReference>
<dbReference type="PROSITE" id="PS00216">
    <property type="entry name" value="SUGAR_TRANSPORT_1"/>
    <property type="match status" value="1"/>
</dbReference>
<sequence length="418" mass="43487">MSITSIPGLAPVPDRPAAPAPRADVPPQQIQRGTPAYRQVSIALFLAGFSSFSLLYCVQPLLPAFAQSFGISPASASLALSLTTGALAFAILAAGAFSQALGRRGLMFASMALAAVLNMAVALSPSWNMLLVTRLAEGLVLGGVPAVAMAYLAEEIDPRHLGKAMGLYVAGTAFGAMVGRVGMGVLTELTSWRGAMGILGIVGLAAALGFVALLPPSRNFVVQRGFRPRYHLATWGGHLRNTRLARLFAVGFALTSVFVTMFNYTGFRLTDAPYGLSQTAIAMVFLAFAFGIVSSSMAGGLADRFGRRLPLAAGVLIMVAGVLVTLAQPLPLIILGIVMVTVGFFIAHSVVSGWIGRLAGAAKGHASSLYLLFYYLGSSVTGSVGGWFWSHGGWPAVVMLTGALGVLGLVLALTVREE</sequence>
<dbReference type="InterPro" id="IPR020846">
    <property type="entry name" value="MFS_dom"/>
</dbReference>
<dbReference type="InterPro" id="IPR011701">
    <property type="entry name" value="MFS"/>
</dbReference>
<gene>
    <name evidence="11" type="primary">ynfM</name>
    <name evidence="11" type="ORF">GCM10007276_30660</name>
</gene>
<feature type="transmembrane region" description="Helical" evidence="9">
    <location>
        <begin position="135"/>
        <end position="153"/>
    </location>
</feature>
<dbReference type="InterPro" id="IPR005829">
    <property type="entry name" value="Sugar_transporter_CS"/>
</dbReference>
<reference evidence="11" key="2">
    <citation type="submission" date="2020-09" db="EMBL/GenBank/DDBJ databases">
        <authorList>
            <person name="Sun Q."/>
            <person name="Sedlacek I."/>
        </authorList>
    </citation>
    <scope>NUCLEOTIDE SEQUENCE</scope>
    <source>
        <strain evidence="11">CCM 7684</strain>
    </source>
</reference>
<keyword evidence="3" id="KW-0813">Transport</keyword>
<dbReference type="GO" id="GO:0022857">
    <property type="term" value="F:transmembrane transporter activity"/>
    <property type="evidence" value="ECO:0007669"/>
    <property type="project" value="InterPro"/>
</dbReference>
<name>A0A8J2YLB3_9RHOB</name>
<evidence type="ECO:0000313" key="11">
    <source>
        <dbReference type="EMBL" id="GGE51483.1"/>
    </source>
</evidence>
<keyword evidence="12" id="KW-1185">Reference proteome</keyword>
<dbReference type="Pfam" id="PF07690">
    <property type="entry name" value="MFS_1"/>
    <property type="match status" value="1"/>
</dbReference>
<feature type="transmembrane region" description="Helical" evidence="9">
    <location>
        <begin position="368"/>
        <end position="388"/>
    </location>
</feature>
<feature type="transmembrane region" description="Helical" evidence="9">
    <location>
        <begin position="394"/>
        <end position="415"/>
    </location>
</feature>
<feature type="transmembrane region" description="Helical" evidence="9">
    <location>
        <begin position="42"/>
        <end position="62"/>
    </location>
</feature>
<evidence type="ECO:0000256" key="2">
    <source>
        <dbReference type="ARBA" id="ARBA00008335"/>
    </source>
</evidence>
<dbReference type="Proteomes" id="UP000602745">
    <property type="component" value="Unassembled WGS sequence"/>
</dbReference>
<evidence type="ECO:0000259" key="10">
    <source>
        <dbReference type="PROSITE" id="PS50850"/>
    </source>
</evidence>
<evidence type="ECO:0000256" key="7">
    <source>
        <dbReference type="ARBA" id="ARBA00023136"/>
    </source>
</evidence>
<evidence type="ECO:0000256" key="5">
    <source>
        <dbReference type="ARBA" id="ARBA00022692"/>
    </source>
</evidence>
<comment type="similarity">
    <text evidence="2">Belongs to the major facilitator superfamily.</text>
</comment>
<organism evidence="11 12">
    <name type="scientific">Agaricicola taiwanensis</name>
    <dbReference type="NCBI Taxonomy" id="591372"/>
    <lineage>
        <taxon>Bacteria</taxon>
        <taxon>Pseudomonadati</taxon>
        <taxon>Pseudomonadota</taxon>
        <taxon>Alphaproteobacteria</taxon>
        <taxon>Rhodobacterales</taxon>
        <taxon>Paracoccaceae</taxon>
        <taxon>Agaricicola</taxon>
    </lineage>
</organism>
<dbReference type="CDD" id="cd17324">
    <property type="entry name" value="MFS_NepI_like"/>
    <property type="match status" value="1"/>
</dbReference>
<feature type="transmembrane region" description="Helical" evidence="9">
    <location>
        <begin position="165"/>
        <end position="186"/>
    </location>
</feature>
<evidence type="ECO:0000256" key="3">
    <source>
        <dbReference type="ARBA" id="ARBA00022448"/>
    </source>
</evidence>
<evidence type="ECO:0000256" key="6">
    <source>
        <dbReference type="ARBA" id="ARBA00022989"/>
    </source>
</evidence>
<feature type="transmembrane region" description="Helical" evidence="9">
    <location>
        <begin position="333"/>
        <end position="356"/>
    </location>
</feature>
<dbReference type="PROSITE" id="PS50850">
    <property type="entry name" value="MFS"/>
    <property type="match status" value="1"/>
</dbReference>
<feature type="transmembrane region" description="Helical" evidence="9">
    <location>
        <begin position="74"/>
        <end position="94"/>
    </location>
</feature>
<keyword evidence="5 9" id="KW-0812">Transmembrane</keyword>